<name>A0ACB8SZ23_9AGAM</name>
<proteinExistence type="predicted"/>
<accession>A0ACB8SZ23</accession>
<sequence>MWVVKPPFSLLVASAGVLAAPARSPISEREVTPLSSSALAGLAPFTQFARAAYCDPSTITNWQCGDACNALPGFQPTLTGGDGNAVQFFFVGFFPTTGSVVVAHEGTDPTELLSDLTDADILKEGLDPTLFPGAPSGVLVHSGFADEHKKSATQILTEVKRLLALHSSTSVNLIGHSLGGALAELDSLFMKLNLPTGTSVKGVTYGTPRVGNQAFATFFDSQVSDFTRVNNEHDLVPIVPGQFLDFEHPHGEIHIISPGNAVFCSGDDDTSDAQCTDQSVPNILEGDILNHLGPYEGISIGTIFCT</sequence>
<dbReference type="EMBL" id="MU277212">
    <property type="protein sequence ID" value="KAI0061473.1"/>
    <property type="molecule type" value="Genomic_DNA"/>
</dbReference>
<protein>
    <submittedName>
        <fullName evidence="1">Alpha/beta-hydrolase</fullName>
    </submittedName>
</protein>
<evidence type="ECO:0000313" key="1">
    <source>
        <dbReference type="EMBL" id="KAI0061473.1"/>
    </source>
</evidence>
<evidence type="ECO:0000313" key="2">
    <source>
        <dbReference type="Proteomes" id="UP000814140"/>
    </source>
</evidence>
<organism evidence="1 2">
    <name type="scientific">Artomyces pyxidatus</name>
    <dbReference type="NCBI Taxonomy" id="48021"/>
    <lineage>
        <taxon>Eukaryota</taxon>
        <taxon>Fungi</taxon>
        <taxon>Dikarya</taxon>
        <taxon>Basidiomycota</taxon>
        <taxon>Agaricomycotina</taxon>
        <taxon>Agaricomycetes</taxon>
        <taxon>Russulales</taxon>
        <taxon>Auriscalpiaceae</taxon>
        <taxon>Artomyces</taxon>
    </lineage>
</organism>
<comment type="caution">
    <text evidence="1">The sequence shown here is derived from an EMBL/GenBank/DDBJ whole genome shotgun (WGS) entry which is preliminary data.</text>
</comment>
<reference evidence="1" key="2">
    <citation type="journal article" date="2022" name="New Phytol.">
        <title>Evolutionary transition to the ectomycorrhizal habit in the genomes of a hyperdiverse lineage of mushroom-forming fungi.</title>
        <authorList>
            <person name="Looney B."/>
            <person name="Miyauchi S."/>
            <person name="Morin E."/>
            <person name="Drula E."/>
            <person name="Courty P.E."/>
            <person name="Kohler A."/>
            <person name="Kuo A."/>
            <person name="LaButti K."/>
            <person name="Pangilinan J."/>
            <person name="Lipzen A."/>
            <person name="Riley R."/>
            <person name="Andreopoulos W."/>
            <person name="He G."/>
            <person name="Johnson J."/>
            <person name="Nolan M."/>
            <person name="Tritt A."/>
            <person name="Barry K.W."/>
            <person name="Grigoriev I.V."/>
            <person name="Nagy L.G."/>
            <person name="Hibbett D."/>
            <person name="Henrissat B."/>
            <person name="Matheny P.B."/>
            <person name="Labbe J."/>
            <person name="Martin F.M."/>
        </authorList>
    </citation>
    <scope>NUCLEOTIDE SEQUENCE</scope>
    <source>
        <strain evidence="1">HHB10654</strain>
    </source>
</reference>
<keyword evidence="2" id="KW-1185">Reference proteome</keyword>
<reference evidence="1" key="1">
    <citation type="submission" date="2021-03" db="EMBL/GenBank/DDBJ databases">
        <authorList>
            <consortium name="DOE Joint Genome Institute"/>
            <person name="Ahrendt S."/>
            <person name="Looney B.P."/>
            <person name="Miyauchi S."/>
            <person name="Morin E."/>
            <person name="Drula E."/>
            <person name="Courty P.E."/>
            <person name="Chicoki N."/>
            <person name="Fauchery L."/>
            <person name="Kohler A."/>
            <person name="Kuo A."/>
            <person name="Labutti K."/>
            <person name="Pangilinan J."/>
            <person name="Lipzen A."/>
            <person name="Riley R."/>
            <person name="Andreopoulos W."/>
            <person name="He G."/>
            <person name="Johnson J."/>
            <person name="Barry K.W."/>
            <person name="Grigoriev I.V."/>
            <person name="Nagy L."/>
            <person name="Hibbett D."/>
            <person name="Henrissat B."/>
            <person name="Matheny P.B."/>
            <person name="Labbe J."/>
            <person name="Martin F."/>
        </authorList>
    </citation>
    <scope>NUCLEOTIDE SEQUENCE</scope>
    <source>
        <strain evidence="1">HHB10654</strain>
    </source>
</reference>
<gene>
    <name evidence="1" type="ORF">BV25DRAFT_1805502</name>
</gene>
<dbReference type="Proteomes" id="UP000814140">
    <property type="component" value="Unassembled WGS sequence"/>
</dbReference>